<dbReference type="InterPro" id="IPR026171">
    <property type="entry name" value="FANCI"/>
</dbReference>
<evidence type="ECO:0000313" key="4">
    <source>
        <dbReference type="WBParaSite" id="SRAE_2000232200.1"/>
    </source>
</evidence>
<dbReference type="Proteomes" id="UP000035682">
    <property type="component" value="Unplaced"/>
</dbReference>
<keyword evidence="3" id="KW-1185">Reference proteome</keyword>
<reference evidence="2 3" key="1">
    <citation type="submission" date="2014-09" db="EMBL/GenBank/DDBJ databases">
        <authorList>
            <person name="Martin A.A."/>
        </authorList>
    </citation>
    <scope>NUCLEOTIDE SEQUENCE</scope>
    <source>
        <strain evidence="3">ED321</strain>
        <strain evidence="2">ED321 Heterogonic</strain>
    </source>
</reference>
<dbReference type="Pfam" id="PF14680">
    <property type="entry name" value="FANCI_HD2"/>
    <property type="match status" value="1"/>
</dbReference>
<dbReference type="RefSeq" id="XP_024506861.1">
    <property type="nucleotide sequence ID" value="XM_024653379.1"/>
</dbReference>
<dbReference type="STRING" id="34506.A0A090LD11"/>
<proteinExistence type="predicted"/>
<dbReference type="InterPro" id="IPR029312">
    <property type="entry name" value="FANCI_HD2"/>
</dbReference>
<dbReference type="GO" id="GO:0006281">
    <property type="term" value="P:DNA repair"/>
    <property type="evidence" value="ECO:0007669"/>
    <property type="project" value="InterPro"/>
</dbReference>
<dbReference type="GO" id="GO:0070182">
    <property type="term" value="F:DNA polymerase binding"/>
    <property type="evidence" value="ECO:0007669"/>
    <property type="project" value="TreeGrafter"/>
</dbReference>
<feature type="domain" description="FANCI helical" evidence="1">
    <location>
        <begin position="579"/>
        <end position="791"/>
    </location>
</feature>
<accession>A0A090LD11</accession>
<evidence type="ECO:0000259" key="1">
    <source>
        <dbReference type="Pfam" id="PF14680"/>
    </source>
</evidence>
<reference evidence="4" key="2">
    <citation type="submission" date="2020-12" db="UniProtKB">
        <authorList>
            <consortium name="WormBaseParasite"/>
        </authorList>
    </citation>
    <scope>IDENTIFICATION</scope>
</reference>
<dbReference type="WBParaSite" id="SRAE_2000232200.1">
    <property type="protein sequence ID" value="SRAE_2000232200.1"/>
    <property type="gene ID" value="WBGene00262532"/>
</dbReference>
<dbReference type="GeneID" id="36380026"/>
<evidence type="ECO:0000313" key="5">
    <source>
        <dbReference type="WormBase" id="SRAE_2000232200"/>
    </source>
</evidence>
<dbReference type="EMBL" id="LN609529">
    <property type="protein sequence ID" value="CEF67661.1"/>
    <property type="molecule type" value="Genomic_DNA"/>
</dbReference>
<evidence type="ECO:0000313" key="3">
    <source>
        <dbReference type="Proteomes" id="UP000035682"/>
    </source>
</evidence>
<dbReference type="OrthoDB" id="195089at2759"/>
<dbReference type="PANTHER" id="PTHR21818">
    <property type="entry name" value="BC025462 PROTEIN"/>
    <property type="match status" value="1"/>
</dbReference>
<dbReference type="WormBase" id="SRAE_2000232200">
    <property type="protein sequence ID" value="SRP01136"/>
    <property type="gene ID" value="WBGene00262532"/>
</dbReference>
<organism evidence="2">
    <name type="scientific">Strongyloides ratti</name>
    <name type="common">Parasitic roundworm</name>
    <dbReference type="NCBI Taxonomy" id="34506"/>
    <lineage>
        <taxon>Eukaryota</taxon>
        <taxon>Metazoa</taxon>
        <taxon>Ecdysozoa</taxon>
        <taxon>Nematoda</taxon>
        <taxon>Chromadorea</taxon>
        <taxon>Rhabditida</taxon>
        <taxon>Tylenchina</taxon>
        <taxon>Panagrolaimomorpha</taxon>
        <taxon>Strongyloidoidea</taxon>
        <taxon>Strongyloididae</taxon>
        <taxon>Strongyloides</taxon>
    </lineage>
</organism>
<evidence type="ECO:0000313" key="2">
    <source>
        <dbReference type="EMBL" id="CEF67661.1"/>
    </source>
</evidence>
<sequence>MSASLKMSKYDKWVKQFVENVDVLSHEFCDMNYDENHGNSQSKASLADITKCFDNSDFTDTIVKLYDHFAERSKIDGGKDFCNFLKRFIYALDHVENNDEYAFIMAKHMLNSLHSFKLEHVSIRILMGLIQNIIFFISSSNLLELAGLINSKINESKVGNELPEHFLIGSTLILRRICMFNELSDKGMDGQSGVEFIQLFFFSILEDTNSSGSCDAFRLTSYFNVPDIYRLYIENVFSNSFESFTTSERANFLKKCFNFLQDMDDKDVHMLFEKYFQCWKQLSSIELIEAKPMFVEFYELISKDELIVCRLLSILKSSMTSVMNSSFGFIVAIILCSSKILTEKAVKDVVDIFIRLWKSSFELDNNAWLIHVIGTSPVSTWKEKFSVLFEVFDLDEEYKSMFMPGIEDLCLSLISYKTKESNNDVKKNVICGEDSIAFLGKWIFLKIITMDEMTFCKCIECLFKLIKNSICNGSACIFFIDILINVVKRDKEKLSECWKLISNFIENIFKAPDGDLCCTVIRALLPIIMEHVELRKIVLEEVKSCMRQTTTHDKVIPLLFYLLRAVTEQADVVEMNNYSQSFATYATLSAKNGYKKSPDEVIALDIYAIIKKSLLKGATTKSILYKNLIDNCVKNSNIIPHSLHLLLEEMYNINDVSMDEIVTSDNGIIIINKPLPQLIAAITRIIRLSVLRDINNSVVESNAFKLEEKVELILNQVKEKSLDDFQISSDFCMSINNIEGAKNIVYAKLMLQMYNISLEYMWSFGDIINKKQSCESFINLLTNREKLQNILSTVKKNNVKIKGHNLTSCFDKLSPVELDDKILSSMLNTVVSLEEEGNNEKVLTEENRIVLTKFVVQCFHEKIINIDAFNVHGTLSMKMLSSIATNLYHIFYVKKGSFFSLIPFNDNIRTLALETFIHILIYITKKYEANSESTLAIIFKEILAFHDSNGDTQIKPISEDKYINTIGTYYCFFVFSGIASTISAEEEFLSNPKEILRRGEAFLKLFNHIVDIIPNSYCSVKKRFLLDACKLTMKIYSKKNLTQITDIANELWKLVFKLVFSSQIYSNGSINKMLSTVIDSITIILASTGTDDEKYLKRTLKSITYENVNDIFNMHVKIIQKMIHNVETSVHIYSHLYLDFTDQFLTLLFNDCDMIMKYVCDIVETSIDYDCNKNVVAEMLTNLYKALTSILNQFMSKCNQKKEMLEWNCLESLSSLINGNIYNIYKMSKEGFFNETNDFDNEEKTNSTMKKLKAEYKKNDTILHNYNLAIKYFEIVIQSTYKREMKCEKFFSIF</sequence>
<dbReference type="CTD" id="36380026"/>
<gene>
    <name evidence="2 4 5" type="ORF">SRAE_2000232200</name>
</gene>
<protein>
    <submittedName>
        <fullName evidence="4">FANCI_HD2 domain-containing protein</fullName>
    </submittedName>
</protein>
<dbReference type="PANTHER" id="PTHR21818:SF0">
    <property type="entry name" value="FANCONI ANEMIA GROUP I PROTEIN"/>
    <property type="match status" value="1"/>
</dbReference>
<name>A0A090LD11_STRRB</name>